<organism evidence="1 2">
    <name type="scientific">Methylocaldum marinum</name>
    <dbReference type="NCBI Taxonomy" id="1432792"/>
    <lineage>
        <taxon>Bacteria</taxon>
        <taxon>Pseudomonadati</taxon>
        <taxon>Pseudomonadota</taxon>
        <taxon>Gammaproteobacteria</taxon>
        <taxon>Methylococcales</taxon>
        <taxon>Methylococcaceae</taxon>
        <taxon>Methylocaldum</taxon>
    </lineage>
</organism>
<keyword evidence="2" id="KW-1185">Reference proteome</keyword>
<accession>A0A250KN67</accession>
<evidence type="ECO:0000313" key="2">
    <source>
        <dbReference type="Proteomes" id="UP000266313"/>
    </source>
</evidence>
<dbReference type="EMBL" id="AP017928">
    <property type="protein sequence ID" value="BBA33153.1"/>
    <property type="molecule type" value="Genomic_DNA"/>
</dbReference>
<dbReference type="AlphaFoldDB" id="A0A250KN67"/>
<dbReference type="KEGG" id="mmai:sS8_1191"/>
<evidence type="ECO:0000313" key="1">
    <source>
        <dbReference type="EMBL" id="BBA33153.1"/>
    </source>
</evidence>
<dbReference type="Proteomes" id="UP000266313">
    <property type="component" value="Chromosome"/>
</dbReference>
<protein>
    <submittedName>
        <fullName evidence="1">Uncharacterized protein</fullName>
    </submittedName>
</protein>
<proteinExistence type="predicted"/>
<reference evidence="1 2" key="1">
    <citation type="submission" date="2016-12" db="EMBL/GenBank/DDBJ databases">
        <title>Genome sequencing of Methylocaldum marinum.</title>
        <authorList>
            <person name="Takeuchi M."/>
            <person name="Kamagata Y."/>
            <person name="Hiraoka S."/>
            <person name="Oshima K."/>
            <person name="Hattori M."/>
            <person name="Iwasaki W."/>
        </authorList>
    </citation>
    <scope>NUCLEOTIDE SEQUENCE [LARGE SCALE GENOMIC DNA]</scope>
    <source>
        <strain evidence="1 2">S8</strain>
    </source>
</reference>
<sequence length="69" mass="7860">MSACFEEEMLMVGIVTSETIYLHRPIMSLLKESAESDNGHVNMTGALERDFEAASDFINRIRPHINMKM</sequence>
<gene>
    <name evidence="1" type="ORF">sS8_1191</name>
</gene>
<name>A0A250KN67_9GAMM</name>